<dbReference type="InterPro" id="IPR009057">
    <property type="entry name" value="Homeodomain-like_sf"/>
</dbReference>
<dbReference type="InterPro" id="IPR001005">
    <property type="entry name" value="SANT/Myb"/>
</dbReference>
<dbReference type="Gene3D" id="1.10.10.60">
    <property type="entry name" value="Homeodomain-like"/>
    <property type="match status" value="1"/>
</dbReference>
<dbReference type="Pfam" id="PF00249">
    <property type="entry name" value="Myb_DNA-binding"/>
    <property type="match status" value="1"/>
</dbReference>
<dbReference type="Pfam" id="PF07716">
    <property type="entry name" value="bZIP_2"/>
    <property type="match status" value="1"/>
</dbReference>
<dbReference type="SUPFAM" id="SSF57959">
    <property type="entry name" value="Leucine zipper domain"/>
    <property type="match status" value="1"/>
</dbReference>
<feature type="region of interest" description="Disordered" evidence="4">
    <location>
        <begin position="146"/>
        <end position="169"/>
    </location>
</feature>
<organism evidence="7 8">
    <name type="scientific">Coccomyxa viridis</name>
    <dbReference type="NCBI Taxonomy" id="1274662"/>
    <lineage>
        <taxon>Eukaryota</taxon>
        <taxon>Viridiplantae</taxon>
        <taxon>Chlorophyta</taxon>
        <taxon>core chlorophytes</taxon>
        <taxon>Trebouxiophyceae</taxon>
        <taxon>Trebouxiophyceae incertae sedis</taxon>
        <taxon>Coccomyxaceae</taxon>
        <taxon>Coccomyxa</taxon>
    </lineage>
</organism>
<evidence type="ECO:0000313" key="8">
    <source>
        <dbReference type="Proteomes" id="UP001497392"/>
    </source>
</evidence>
<proteinExistence type="predicted"/>
<dbReference type="PROSITE" id="PS50217">
    <property type="entry name" value="BZIP"/>
    <property type="match status" value="1"/>
</dbReference>
<keyword evidence="3" id="KW-0539">Nucleus</keyword>
<dbReference type="NCBIfam" id="TIGR01557">
    <property type="entry name" value="myb_SHAQKYF"/>
    <property type="match status" value="1"/>
</dbReference>
<keyword evidence="1" id="KW-0805">Transcription regulation</keyword>
<feature type="domain" description="BZIP" evidence="5">
    <location>
        <begin position="41"/>
        <end position="104"/>
    </location>
</feature>
<feature type="compositionally biased region" description="Polar residues" evidence="4">
    <location>
        <begin position="441"/>
        <end position="463"/>
    </location>
</feature>
<dbReference type="PANTHER" id="PTHR31442">
    <property type="entry name" value="HOMEODOMAIN-LIKE SUPERFAMILY PROTEIN-RELATED"/>
    <property type="match status" value="1"/>
</dbReference>
<feature type="domain" description="HTH myb-type" evidence="6">
    <location>
        <begin position="262"/>
        <end position="320"/>
    </location>
</feature>
<evidence type="ECO:0000256" key="1">
    <source>
        <dbReference type="ARBA" id="ARBA00023015"/>
    </source>
</evidence>
<dbReference type="PANTHER" id="PTHR31442:SF29">
    <property type="entry name" value="HOMEODOMAIN-LIKE SUPERFAMILY PROTEIN"/>
    <property type="match status" value="1"/>
</dbReference>
<feature type="region of interest" description="Disordered" evidence="4">
    <location>
        <begin position="1"/>
        <end position="75"/>
    </location>
</feature>
<dbReference type="CDD" id="cd14686">
    <property type="entry name" value="bZIP"/>
    <property type="match status" value="1"/>
</dbReference>
<dbReference type="Proteomes" id="UP001497392">
    <property type="component" value="Unassembled WGS sequence"/>
</dbReference>
<dbReference type="Gene3D" id="1.20.5.170">
    <property type="match status" value="1"/>
</dbReference>
<name>A0ABP1G1Z6_9CHLO</name>
<dbReference type="PROSITE" id="PS51294">
    <property type="entry name" value="HTH_MYB"/>
    <property type="match status" value="1"/>
</dbReference>
<sequence length="463" mass="51583">MDGPKEPRSITVEVNVEQRRQVGRPIIHTGNTEDPGLTSAERRKIRHRSANRESARRTQERHQEPSDQMTSQVTSLKEVNTRLLSEIEQLRTGMIQLQRERKMISLDRSSTKQQPEVATLLEDSNTIHTKVQRPQHRATTRALLQEHSLHHDGNSSGSTRSPDRTANPVYGARAQPWDVGSASIHGHAQQTADTTEVWVENESVAGAICKDMLMCGGSKLIIRGEDPVGYKIERVQVEEQRDVWHPIPYIGSHQENIRASTLPQKPRYVWSPEAHSQFEQVVAELGKKAVPSIILESLPGFGLTREHVASHLQKHRTRAKLLVSEETCGQLDMDVRDSSRATDYSDTLQDLSKAELCDMLTRIRSTTQPRGDRPMASSDFHQKVDDFDMSLGMVIASEPMFSRPLPGSSLLHMLPFEGHDDAGSWDAMYSSPQGLLEPETATLNSHNSTGGKNGNANVAETGG</sequence>
<evidence type="ECO:0000259" key="5">
    <source>
        <dbReference type="PROSITE" id="PS50217"/>
    </source>
</evidence>
<dbReference type="InterPro" id="IPR006447">
    <property type="entry name" value="Myb_dom_plants"/>
</dbReference>
<accession>A0ABP1G1Z6</accession>
<dbReference type="InterPro" id="IPR017930">
    <property type="entry name" value="Myb_dom"/>
</dbReference>
<dbReference type="EMBL" id="CAXHTA020000016">
    <property type="protein sequence ID" value="CAL5226235.1"/>
    <property type="molecule type" value="Genomic_DNA"/>
</dbReference>
<gene>
    <name evidence="7" type="primary">g9079</name>
    <name evidence="7" type="ORF">VP750_LOCUS8141</name>
</gene>
<evidence type="ECO:0000256" key="3">
    <source>
        <dbReference type="ARBA" id="ARBA00023242"/>
    </source>
</evidence>
<keyword evidence="2" id="KW-0804">Transcription</keyword>
<evidence type="ECO:0000256" key="2">
    <source>
        <dbReference type="ARBA" id="ARBA00023163"/>
    </source>
</evidence>
<evidence type="ECO:0000313" key="7">
    <source>
        <dbReference type="EMBL" id="CAL5226235.1"/>
    </source>
</evidence>
<feature type="region of interest" description="Disordered" evidence="4">
    <location>
        <begin position="436"/>
        <end position="463"/>
    </location>
</feature>
<comment type="caution">
    <text evidence="7">The sequence shown here is derived from an EMBL/GenBank/DDBJ whole genome shotgun (WGS) entry which is preliminary data.</text>
</comment>
<dbReference type="SUPFAM" id="SSF46689">
    <property type="entry name" value="Homeodomain-like"/>
    <property type="match status" value="1"/>
</dbReference>
<keyword evidence="8" id="KW-1185">Reference proteome</keyword>
<feature type="compositionally biased region" description="Basic and acidic residues" evidence="4">
    <location>
        <begin position="50"/>
        <end position="65"/>
    </location>
</feature>
<dbReference type="InterPro" id="IPR044841">
    <property type="entry name" value="LUX/BOA-like"/>
</dbReference>
<protein>
    <submittedName>
        <fullName evidence="7">G9079 protein</fullName>
    </submittedName>
</protein>
<feature type="compositionally biased region" description="Polar residues" evidence="4">
    <location>
        <begin position="66"/>
        <end position="75"/>
    </location>
</feature>
<dbReference type="InterPro" id="IPR004827">
    <property type="entry name" value="bZIP"/>
</dbReference>
<reference evidence="7 8" key="1">
    <citation type="submission" date="2024-06" db="EMBL/GenBank/DDBJ databases">
        <authorList>
            <person name="Kraege A."/>
            <person name="Thomma B."/>
        </authorList>
    </citation>
    <scope>NUCLEOTIDE SEQUENCE [LARGE SCALE GENOMIC DNA]</scope>
</reference>
<evidence type="ECO:0000259" key="6">
    <source>
        <dbReference type="PROSITE" id="PS51294"/>
    </source>
</evidence>
<evidence type="ECO:0000256" key="4">
    <source>
        <dbReference type="SAM" id="MobiDB-lite"/>
    </source>
</evidence>
<dbReference type="InterPro" id="IPR046347">
    <property type="entry name" value="bZIP_sf"/>
</dbReference>